<accession>A0A7X6HYB2</accession>
<comment type="caution">
    <text evidence="2">The sequence shown here is derived from an EMBL/GenBank/DDBJ whole genome shotgun (WGS) entry which is preliminary data.</text>
</comment>
<reference evidence="2 3" key="1">
    <citation type="submission" date="2020-03" db="EMBL/GenBank/DDBJ databases">
        <title>Draft genome of Streptomyces sp. ventii, isolated from the Axial Seamount in the Pacific Ocean, and resequencing of the two type strains Streptomyces lonarensis strain NCL 716 and Streptomyces bohaiensis strain 11A07.</title>
        <authorList>
            <person name="Loughran R.M."/>
            <person name="Pfannmuller K.M."/>
            <person name="Wasson B.J."/>
            <person name="Deadmond M.C."/>
            <person name="Paddock B.E."/>
            <person name="Koyack M.J."/>
            <person name="Gallegos D.A."/>
            <person name="Mitchell E.A."/>
            <person name="Ushijima B."/>
            <person name="Saw J.H."/>
            <person name="Mcphail K.L."/>
            <person name="Videau P."/>
        </authorList>
    </citation>
    <scope>NUCLEOTIDE SEQUENCE [LARGE SCALE GENOMIC DNA]</scope>
    <source>
        <strain evidence="2 3">NCL716</strain>
    </source>
</reference>
<dbReference type="AlphaFoldDB" id="A0A7X6HYB2"/>
<keyword evidence="3" id="KW-1185">Reference proteome</keyword>
<gene>
    <name evidence="2" type="ORF">HCN56_07425</name>
</gene>
<organism evidence="2 3">
    <name type="scientific">Streptomyces lonarensis</name>
    <dbReference type="NCBI Taxonomy" id="700599"/>
    <lineage>
        <taxon>Bacteria</taxon>
        <taxon>Bacillati</taxon>
        <taxon>Actinomycetota</taxon>
        <taxon>Actinomycetes</taxon>
        <taxon>Kitasatosporales</taxon>
        <taxon>Streptomycetaceae</taxon>
        <taxon>Streptomyces</taxon>
    </lineage>
</organism>
<dbReference type="RefSeq" id="WP_167968697.1">
    <property type="nucleotide sequence ID" value="NZ_BHZG01000379.1"/>
</dbReference>
<sequence length="71" mass="7811">MEILAAALLVVSGCGFILFRRRFAAGIMVTMREGFGSSSKFWRFAALFTAVITGALMVLAGVYFLYYLLFG</sequence>
<dbReference type="Proteomes" id="UP000578686">
    <property type="component" value="Unassembled WGS sequence"/>
</dbReference>
<keyword evidence="1" id="KW-0812">Transmembrane</keyword>
<proteinExistence type="predicted"/>
<evidence type="ECO:0000313" key="2">
    <source>
        <dbReference type="EMBL" id="NJQ05411.1"/>
    </source>
</evidence>
<name>A0A7X6HYB2_9ACTN</name>
<protein>
    <submittedName>
        <fullName evidence="2">Uncharacterized protein</fullName>
    </submittedName>
</protein>
<dbReference type="EMBL" id="JAAVJD010000036">
    <property type="protein sequence ID" value="NJQ05411.1"/>
    <property type="molecule type" value="Genomic_DNA"/>
</dbReference>
<keyword evidence="1" id="KW-0472">Membrane</keyword>
<keyword evidence="1" id="KW-1133">Transmembrane helix</keyword>
<evidence type="ECO:0000313" key="3">
    <source>
        <dbReference type="Proteomes" id="UP000578686"/>
    </source>
</evidence>
<evidence type="ECO:0000256" key="1">
    <source>
        <dbReference type="SAM" id="Phobius"/>
    </source>
</evidence>
<feature type="transmembrane region" description="Helical" evidence="1">
    <location>
        <begin position="44"/>
        <end position="69"/>
    </location>
</feature>